<dbReference type="RefSeq" id="WP_158371796.1">
    <property type="nucleotide sequence ID" value="NZ_JAOQJU010000032.1"/>
</dbReference>
<accession>A0ABT2RRJ6</accession>
<comment type="caution">
    <text evidence="1">The sequence shown here is derived from an EMBL/GenBank/DDBJ whole genome shotgun (WGS) entry which is preliminary data.</text>
</comment>
<dbReference type="SUPFAM" id="SSF46785">
    <property type="entry name" value="Winged helix' DNA-binding domain"/>
    <property type="match status" value="1"/>
</dbReference>
<dbReference type="InterPro" id="IPR036388">
    <property type="entry name" value="WH-like_DNA-bd_sf"/>
</dbReference>
<organism evidence="1 2">
    <name type="scientific">Dorea acetigenes</name>
    <dbReference type="NCBI Taxonomy" id="2981787"/>
    <lineage>
        <taxon>Bacteria</taxon>
        <taxon>Bacillati</taxon>
        <taxon>Bacillota</taxon>
        <taxon>Clostridia</taxon>
        <taxon>Lachnospirales</taxon>
        <taxon>Lachnospiraceae</taxon>
        <taxon>Dorea</taxon>
    </lineage>
</organism>
<dbReference type="Proteomes" id="UP001652431">
    <property type="component" value="Unassembled WGS sequence"/>
</dbReference>
<name>A0ABT2RRJ6_9FIRM</name>
<keyword evidence="2" id="KW-1185">Reference proteome</keyword>
<dbReference type="Gene3D" id="1.10.10.10">
    <property type="entry name" value="Winged helix-like DNA-binding domain superfamily/Winged helix DNA-binding domain"/>
    <property type="match status" value="1"/>
</dbReference>
<reference evidence="1 2" key="1">
    <citation type="journal article" date="2021" name="ISME Commun">
        <title>Automated analysis of genomic sequences facilitates high-throughput and comprehensive description of bacteria.</title>
        <authorList>
            <person name="Hitch T.C.A."/>
        </authorList>
    </citation>
    <scope>NUCLEOTIDE SEQUENCE [LARGE SCALE GENOMIC DNA]</scope>
    <source>
        <strain evidence="1 2">Sanger_03</strain>
    </source>
</reference>
<dbReference type="Pfam" id="PF14277">
    <property type="entry name" value="DUF4364"/>
    <property type="match status" value="1"/>
</dbReference>
<evidence type="ECO:0000313" key="2">
    <source>
        <dbReference type="Proteomes" id="UP001652431"/>
    </source>
</evidence>
<gene>
    <name evidence="1" type="ORF">OCV99_15945</name>
</gene>
<evidence type="ECO:0000313" key="1">
    <source>
        <dbReference type="EMBL" id="MCU6687995.1"/>
    </source>
</evidence>
<dbReference type="InterPro" id="IPR036390">
    <property type="entry name" value="WH_DNA-bd_sf"/>
</dbReference>
<dbReference type="InterPro" id="IPR025374">
    <property type="entry name" value="DUF4364"/>
</dbReference>
<proteinExistence type="predicted"/>
<protein>
    <submittedName>
        <fullName evidence="1">DUF4364 family protein</fullName>
    </submittedName>
</protein>
<sequence>MAEPFTLYKLIVLYILNKVDFPLTNSQISEFILDKGYTNYFKIQQVIAELKESGFIREEAARNRTLYHLTEEGHETLQYFKNDISPAIQQDIEQYLSEKQYELKNEVSVKADYYRNTNMEYSVRCQVIESGLPLIDLTITVPTEAEAEKIAVNWEKKNQEIYAYIMAHLL</sequence>
<dbReference type="EMBL" id="JAOQJU010000032">
    <property type="protein sequence ID" value="MCU6687995.1"/>
    <property type="molecule type" value="Genomic_DNA"/>
</dbReference>